<dbReference type="PANTHER" id="PTHR10672">
    <property type="entry name" value="ADDUCIN"/>
    <property type="match status" value="1"/>
</dbReference>
<organism evidence="3 4">
    <name type="scientific">Acidimangrovimonas pyrenivorans</name>
    <dbReference type="NCBI Taxonomy" id="2030798"/>
    <lineage>
        <taxon>Bacteria</taxon>
        <taxon>Pseudomonadati</taxon>
        <taxon>Pseudomonadota</taxon>
        <taxon>Alphaproteobacteria</taxon>
        <taxon>Rhodobacterales</taxon>
        <taxon>Paracoccaceae</taxon>
        <taxon>Acidimangrovimonas</taxon>
    </lineage>
</organism>
<feature type="domain" description="Class II aldolase/adducin N-terminal" evidence="2">
    <location>
        <begin position="21"/>
        <end position="203"/>
    </location>
</feature>
<evidence type="ECO:0000259" key="2">
    <source>
        <dbReference type="SMART" id="SM01007"/>
    </source>
</evidence>
<dbReference type="InterPro" id="IPR051017">
    <property type="entry name" value="Aldolase-II_Adducin_sf"/>
</dbReference>
<dbReference type="InterPro" id="IPR036409">
    <property type="entry name" value="Aldolase_II/adducin_N_sf"/>
</dbReference>
<protein>
    <submittedName>
        <fullName evidence="3">Class II aldolase/adducin family protein</fullName>
    </submittedName>
</protein>
<sequence length="254" mass="27481">MNVATTIAPDADAGDRATLRQDLAAAFRLCHRFGWSESVGNHFSAAVSADGRKFLLNRRWQHFATIRAGDLLLLDADDPVAMEGPDAPDPSAWAVHGALHRALPQARVILHCHSPYATALACLKDPTLLLIDNNTARFFGRVGYDLAFGGISDTAAEGAHLVEAMGENSVLVMGNHGVTVTGDTVADAFEDLYFFEKAAQTLILARSSGEELALLSDAVARNTAAGWRAYRGMAQRHFDYLKSTLDSEDPAWRD</sequence>
<evidence type="ECO:0000256" key="1">
    <source>
        <dbReference type="ARBA" id="ARBA00037961"/>
    </source>
</evidence>
<dbReference type="NCBIfam" id="NF005689">
    <property type="entry name" value="PRK07490.1"/>
    <property type="match status" value="1"/>
</dbReference>
<comment type="similarity">
    <text evidence="1">Belongs to the aldolase class II family.</text>
</comment>
<evidence type="ECO:0000313" key="3">
    <source>
        <dbReference type="EMBL" id="MFC2967769.1"/>
    </source>
</evidence>
<keyword evidence="4" id="KW-1185">Reference proteome</keyword>
<evidence type="ECO:0000313" key="4">
    <source>
        <dbReference type="Proteomes" id="UP001595443"/>
    </source>
</evidence>
<dbReference type="Pfam" id="PF00596">
    <property type="entry name" value="Aldolase_II"/>
    <property type="match status" value="1"/>
</dbReference>
<dbReference type="InterPro" id="IPR001303">
    <property type="entry name" value="Aldolase_II/adducin_N"/>
</dbReference>
<dbReference type="Gene3D" id="3.40.225.10">
    <property type="entry name" value="Class II aldolase/adducin N-terminal domain"/>
    <property type="match status" value="1"/>
</dbReference>
<dbReference type="SUPFAM" id="SSF53639">
    <property type="entry name" value="AraD/HMP-PK domain-like"/>
    <property type="match status" value="1"/>
</dbReference>
<dbReference type="PANTHER" id="PTHR10672:SF21">
    <property type="entry name" value="CLASS II ALDOLASE_ADDUCIN N-TERMINAL DOMAIN-CONTAINING PROTEIN"/>
    <property type="match status" value="1"/>
</dbReference>
<dbReference type="SMART" id="SM01007">
    <property type="entry name" value="Aldolase_II"/>
    <property type="match status" value="1"/>
</dbReference>
<gene>
    <name evidence="3" type="ORF">ACFOES_06665</name>
</gene>
<dbReference type="RefSeq" id="WP_377832417.1">
    <property type="nucleotide sequence ID" value="NZ_JBHRSK010000004.1"/>
</dbReference>
<reference evidence="4" key="1">
    <citation type="journal article" date="2019" name="Int. J. Syst. Evol. Microbiol.">
        <title>The Global Catalogue of Microorganisms (GCM) 10K type strain sequencing project: providing services to taxonomists for standard genome sequencing and annotation.</title>
        <authorList>
            <consortium name="The Broad Institute Genomics Platform"/>
            <consortium name="The Broad Institute Genome Sequencing Center for Infectious Disease"/>
            <person name="Wu L."/>
            <person name="Ma J."/>
        </authorList>
    </citation>
    <scope>NUCLEOTIDE SEQUENCE [LARGE SCALE GENOMIC DNA]</scope>
    <source>
        <strain evidence="4">KCTC 62192</strain>
    </source>
</reference>
<dbReference type="Proteomes" id="UP001595443">
    <property type="component" value="Unassembled WGS sequence"/>
</dbReference>
<proteinExistence type="inferred from homology"/>
<accession>A0ABV7AEI9</accession>
<dbReference type="EMBL" id="JBHRSK010000004">
    <property type="protein sequence ID" value="MFC2967769.1"/>
    <property type="molecule type" value="Genomic_DNA"/>
</dbReference>
<name>A0ABV7AEI9_9RHOB</name>
<comment type="caution">
    <text evidence="3">The sequence shown here is derived from an EMBL/GenBank/DDBJ whole genome shotgun (WGS) entry which is preliminary data.</text>
</comment>